<name>A0A371HEE2_MUCPR</name>
<organism evidence="1 2">
    <name type="scientific">Mucuna pruriens</name>
    <name type="common">Velvet bean</name>
    <name type="synonym">Dolichos pruriens</name>
    <dbReference type="NCBI Taxonomy" id="157652"/>
    <lineage>
        <taxon>Eukaryota</taxon>
        <taxon>Viridiplantae</taxon>
        <taxon>Streptophyta</taxon>
        <taxon>Embryophyta</taxon>
        <taxon>Tracheophyta</taxon>
        <taxon>Spermatophyta</taxon>
        <taxon>Magnoliopsida</taxon>
        <taxon>eudicotyledons</taxon>
        <taxon>Gunneridae</taxon>
        <taxon>Pentapetalae</taxon>
        <taxon>rosids</taxon>
        <taxon>fabids</taxon>
        <taxon>Fabales</taxon>
        <taxon>Fabaceae</taxon>
        <taxon>Papilionoideae</taxon>
        <taxon>50 kb inversion clade</taxon>
        <taxon>NPAAA clade</taxon>
        <taxon>indigoferoid/millettioid clade</taxon>
        <taxon>Phaseoleae</taxon>
        <taxon>Mucuna</taxon>
    </lineage>
</organism>
<evidence type="ECO:0000313" key="2">
    <source>
        <dbReference type="Proteomes" id="UP000257109"/>
    </source>
</evidence>
<evidence type="ECO:0008006" key="3">
    <source>
        <dbReference type="Google" id="ProtNLM"/>
    </source>
</evidence>
<gene>
    <name evidence="1" type="ORF">CR513_15555</name>
</gene>
<protein>
    <recommendedName>
        <fullName evidence="3">Retrotransposon gag domain-containing protein</fullName>
    </recommendedName>
</protein>
<evidence type="ECO:0000313" key="1">
    <source>
        <dbReference type="EMBL" id="RDY01156.1"/>
    </source>
</evidence>
<dbReference type="PANTHER" id="PTHR33223">
    <property type="entry name" value="CCHC-TYPE DOMAIN-CONTAINING PROTEIN"/>
    <property type="match status" value="1"/>
</dbReference>
<sequence length="272" mass="31045">MASHAHNDKLLIHFFQESLTGAAFGWYLNLEKGLIWTWKDIAKAFLKEAKTFKEYAQCWRELATNIHPLLSEKEMVTMFIDTLQPPFFEKMVGNVSSNFADLVIDNRLRLAPNLYQYMKWIQGERCDQLPMTTASSSCNVPPEMARSRHPTIDDRVDITESASTSWEASILIWANLESASSGQDVSGLSWDDFNYSGWNRPRGLPTTSTLNRIPPKYTNYTTYCQYFPKKKHSKGLIPYSHVICPNSTTPHPKLVDCPCPIEIDSTPISQEL</sequence>
<accession>A0A371HEE2</accession>
<keyword evidence="2" id="KW-1185">Reference proteome</keyword>
<dbReference type="EMBL" id="QJKJ01002824">
    <property type="protein sequence ID" value="RDY01156.1"/>
    <property type="molecule type" value="Genomic_DNA"/>
</dbReference>
<dbReference type="OrthoDB" id="1750196at2759"/>
<feature type="non-terminal residue" evidence="1">
    <location>
        <position position="1"/>
    </location>
</feature>
<reference evidence="1" key="1">
    <citation type="submission" date="2018-05" db="EMBL/GenBank/DDBJ databases">
        <title>Draft genome of Mucuna pruriens seed.</title>
        <authorList>
            <person name="Nnadi N.E."/>
            <person name="Vos R."/>
            <person name="Hasami M.H."/>
            <person name="Devisetty U.K."/>
            <person name="Aguiy J.C."/>
        </authorList>
    </citation>
    <scope>NUCLEOTIDE SEQUENCE [LARGE SCALE GENOMIC DNA]</scope>
    <source>
        <strain evidence="1">JCA_2017</strain>
    </source>
</reference>
<dbReference type="AlphaFoldDB" id="A0A371HEE2"/>
<proteinExistence type="predicted"/>
<dbReference type="PANTHER" id="PTHR33223:SF8">
    <property type="entry name" value="OS04G0172440 PROTEIN"/>
    <property type="match status" value="1"/>
</dbReference>
<comment type="caution">
    <text evidence="1">The sequence shown here is derived from an EMBL/GenBank/DDBJ whole genome shotgun (WGS) entry which is preliminary data.</text>
</comment>
<dbReference type="Proteomes" id="UP000257109">
    <property type="component" value="Unassembled WGS sequence"/>
</dbReference>